<protein>
    <submittedName>
        <fullName evidence="1">Uncharacterized protein</fullName>
    </submittedName>
</protein>
<evidence type="ECO:0000313" key="1">
    <source>
        <dbReference type="EMBL" id="RDX49435.1"/>
    </source>
</evidence>
<name>A0A371DA63_9APHY</name>
<dbReference type="EMBL" id="KZ857405">
    <property type="protein sequence ID" value="RDX49435.1"/>
    <property type="molecule type" value="Genomic_DNA"/>
</dbReference>
<dbReference type="Proteomes" id="UP000256964">
    <property type="component" value="Unassembled WGS sequence"/>
</dbReference>
<proteinExistence type="predicted"/>
<reference evidence="1 2" key="1">
    <citation type="journal article" date="2018" name="Biotechnol. Biofuels">
        <title>Integrative visual omics of the white-rot fungus Polyporus brumalis exposes the biotechnological potential of its oxidative enzymes for delignifying raw plant biomass.</title>
        <authorList>
            <person name="Miyauchi S."/>
            <person name="Rancon A."/>
            <person name="Drula E."/>
            <person name="Hage H."/>
            <person name="Chaduli D."/>
            <person name="Favel A."/>
            <person name="Grisel S."/>
            <person name="Henrissat B."/>
            <person name="Herpoel-Gimbert I."/>
            <person name="Ruiz-Duenas F.J."/>
            <person name="Chevret D."/>
            <person name="Hainaut M."/>
            <person name="Lin J."/>
            <person name="Wang M."/>
            <person name="Pangilinan J."/>
            <person name="Lipzen A."/>
            <person name="Lesage-Meessen L."/>
            <person name="Navarro D."/>
            <person name="Riley R."/>
            <person name="Grigoriev I.V."/>
            <person name="Zhou S."/>
            <person name="Raouche S."/>
            <person name="Rosso M.N."/>
        </authorList>
    </citation>
    <scope>NUCLEOTIDE SEQUENCE [LARGE SCALE GENOMIC DNA]</scope>
    <source>
        <strain evidence="1 2">BRFM 1820</strain>
    </source>
</reference>
<accession>A0A371DA63</accession>
<gene>
    <name evidence="1" type="ORF">OH76DRAFT_530634</name>
</gene>
<keyword evidence="2" id="KW-1185">Reference proteome</keyword>
<organism evidence="1 2">
    <name type="scientific">Lentinus brumalis</name>
    <dbReference type="NCBI Taxonomy" id="2498619"/>
    <lineage>
        <taxon>Eukaryota</taxon>
        <taxon>Fungi</taxon>
        <taxon>Dikarya</taxon>
        <taxon>Basidiomycota</taxon>
        <taxon>Agaricomycotina</taxon>
        <taxon>Agaricomycetes</taxon>
        <taxon>Polyporales</taxon>
        <taxon>Polyporaceae</taxon>
        <taxon>Lentinus</taxon>
    </lineage>
</organism>
<evidence type="ECO:0000313" key="2">
    <source>
        <dbReference type="Proteomes" id="UP000256964"/>
    </source>
</evidence>
<dbReference type="AlphaFoldDB" id="A0A371DA63"/>
<sequence length="154" mass="17109">MDCLLPGLEGLQSRPNKCGSALSHSPSCLAWYGDSCACSCLVLEWLTGGVYVSLFAFEPLSLCRGVGTGQCDWRRARRSSQVVVTSCYVTGSIRATILWVSVSISFLELLVQNNEPSYCSPRGMSPPRLRILRHVTRFDFPPLWLESCTRLWTA</sequence>